<dbReference type="CDD" id="cd07032">
    <property type="entry name" value="RNAP_I_II_AC40"/>
    <property type="match status" value="1"/>
</dbReference>
<evidence type="ECO:0000259" key="7">
    <source>
        <dbReference type="SMART" id="SM00662"/>
    </source>
</evidence>
<name>A0A0P9EJM6_RHOGW</name>
<dbReference type="InterPro" id="IPR001514">
    <property type="entry name" value="DNA-dir_RNA_pol_30-40kDasu_CS"/>
</dbReference>
<evidence type="ECO:0000256" key="3">
    <source>
        <dbReference type="ARBA" id="ARBA00022478"/>
    </source>
</evidence>
<evidence type="ECO:0000256" key="1">
    <source>
        <dbReference type="ARBA" id="ARBA00004123"/>
    </source>
</evidence>
<dbReference type="InterPro" id="IPR011263">
    <property type="entry name" value="DNA-dir_RNA_pol_RpoA/D/Rpb3"/>
</dbReference>
<dbReference type="EMBL" id="KQ474090">
    <property type="protein sequence ID" value="KPV71860.1"/>
    <property type="molecule type" value="Genomic_DNA"/>
</dbReference>
<keyword evidence="4" id="KW-0804">Transcription</keyword>
<dbReference type="Proteomes" id="UP000053890">
    <property type="component" value="Unassembled WGS sequence"/>
</dbReference>
<dbReference type="Pfam" id="PF01193">
    <property type="entry name" value="RNA_pol_L"/>
    <property type="match status" value="1"/>
</dbReference>
<dbReference type="SUPFAM" id="SSF56553">
    <property type="entry name" value="Insert subdomain of RNA polymerase alpha subunit"/>
    <property type="match status" value="1"/>
</dbReference>
<dbReference type="InterPro" id="IPR036643">
    <property type="entry name" value="RNApol_insert_sf"/>
</dbReference>
<comment type="similarity">
    <text evidence="6">Belongs to the archaeal Rpo3/eukaryotic RPB3 RNA polymerase subunit family.</text>
</comment>
<keyword evidence="3" id="KW-0240">DNA-directed RNA polymerase</keyword>
<dbReference type="GO" id="GO:0046983">
    <property type="term" value="F:protein dimerization activity"/>
    <property type="evidence" value="ECO:0007669"/>
    <property type="project" value="InterPro"/>
</dbReference>
<proteinExistence type="inferred from homology"/>
<dbReference type="GO" id="GO:0003899">
    <property type="term" value="F:DNA-directed RNA polymerase activity"/>
    <property type="evidence" value="ECO:0007669"/>
    <property type="project" value="InterPro"/>
</dbReference>
<dbReference type="GO" id="GO:0003677">
    <property type="term" value="F:DNA binding"/>
    <property type="evidence" value="ECO:0007669"/>
    <property type="project" value="InterPro"/>
</dbReference>
<protein>
    <recommendedName>
        <fullName evidence="2">DNA-directed RNA polymerases I and III subunit RPAC1</fullName>
    </recommendedName>
</protein>
<dbReference type="GO" id="GO:0005666">
    <property type="term" value="C:RNA polymerase III complex"/>
    <property type="evidence" value="ECO:0007669"/>
    <property type="project" value="TreeGrafter"/>
</dbReference>
<evidence type="ECO:0000256" key="4">
    <source>
        <dbReference type="ARBA" id="ARBA00023163"/>
    </source>
</evidence>
<comment type="subcellular location">
    <subcellularLocation>
        <location evidence="1">Nucleus</location>
    </subcellularLocation>
</comment>
<dbReference type="GeneID" id="28979589"/>
<dbReference type="Gene3D" id="3.30.1360.10">
    <property type="entry name" value="RNA polymerase, RBP11-like subunit"/>
    <property type="match status" value="1"/>
</dbReference>
<dbReference type="SUPFAM" id="SSF55257">
    <property type="entry name" value="RBP11-like subunits of RNA polymerase"/>
    <property type="match status" value="1"/>
</dbReference>
<evidence type="ECO:0000256" key="2">
    <source>
        <dbReference type="ARBA" id="ARBA00022083"/>
    </source>
</evidence>
<evidence type="ECO:0000256" key="5">
    <source>
        <dbReference type="ARBA" id="ARBA00023242"/>
    </source>
</evidence>
<dbReference type="InterPro" id="IPR022842">
    <property type="entry name" value="RNAP_Rpo3/Rpb3/RPAC1"/>
</dbReference>
<dbReference type="STRING" id="578459.A0A0P9EJM6"/>
<feature type="domain" description="DNA-directed RNA polymerase RpoA/D/Rpb3-type" evidence="7">
    <location>
        <begin position="59"/>
        <end position="334"/>
    </location>
</feature>
<dbReference type="RefSeq" id="XP_018267909.1">
    <property type="nucleotide sequence ID" value="XM_018419143.1"/>
</dbReference>
<dbReference type="InterPro" id="IPR011262">
    <property type="entry name" value="DNA-dir_RNA_pol_insert"/>
</dbReference>
<evidence type="ECO:0000313" key="9">
    <source>
        <dbReference type="Proteomes" id="UP000053890"/>
    </source>
</evidence>
<keyword evidence="5" id="KW-0539">Nucleus</keyword>
<dbReference type="AlphaFoldDB" id="A0A0P9EJM6"/>
<dbReference type="InterPro" id="IPR036603">
    <property type="entry name" value="RBP11-like"/>
</dbReference>
<dbReference type="PANTHER" id="PTHR11800">
    <property type="entry name" value="DNA-DIRECTED RNA POLYMERASE"/>
    <property type="match status" value="1"/>
</dbReference>
<dbReference type="InterPro" id="IPR033901">
    <property type="entry name" value="RNAPI/III_AC40"/>
</dbReference>
<accession>A0A0P9EJM6</accession>
<dbReference type="SMART" id="SM00662">
    <property type="entry name" value="RPOLD"/>
    <property type="match status" value="1"/>
</dbReference>
<dbReference type="Gene3D" id="2.170.120.12">
    <property type="entry name" value="DNA-directed RNA polymerase, insert domain"/>
    <property type="match status" value="1"/>
</dbReference>
<keyword evidence="9" id="KW-1185">Reference proteome</keyword>
<dbReference type="GO" id="GO:0055029">
    <property type="term" value="C:nuclear DNA-directed RNA polymerase complex"/>
    <property type="evidence" value="ECO:0007669"/>
    <property type="project" value="UniProtKB-ARBA"/>
</dbReference>
<dbReference type="InterPro" id="IPR050518">
    <property type="entry name" value="Rpo3/RPB3_RNA_Pol_subunit"/>
</dbReference>
<dbReference type="HAMAP" id="MF_00320">
    <property type="entry name" value="RNApol_arch_Rpo3"/>
    <property type="match status" value="1"/>
</dbReference>
<dbReference type="OrthoDB" id="270173at2759"/>
<dbReference type="OMA" id="KKKCRAF"/>
<dbReference type="FunFam" id="2.170.120.12:FF:000003">
    <property type="entry name" value="Dna-directed rna polymerases i and iii subunit"/>
    <property type="match status" value="1"/>
</dbReference>
<organism evidence="8 9">
    <name type="scientific">Rhodotorula graminis (strain WP1)</name>
    <dbReference type="NCBI Taxonomy" id="578459"/>
    <lineage>
        <taxon>Eukaryota</taxon>
        <taxon>Fungi</taxon>
        <taxon>Dikarya</taxon>
        <taxon>Basidiomycota</taxon>
        <taxon>Pucciniomycotina</taxon>
        <taxon>Microbotryomycetes</taxon>
        <taxon>Sporidiobolales</taxon>
        <taxon>Sporidiobolaceae</taxon>
        <taxon>Rhodotorula</taxon>
    </lineage>
</organism>
<dbReference type="GO" id="GO:0005736">
    <property type="term" value="C:RNA polymerase I complex"/>
    <property type="evidence" value="ECO:0007669"/>
    <property type="project" value="TreeGrafter"/>
</dbReference>
<dbReference type="PROSITE" id="PS00446">
    <property type="entry name" value="RNA_POL_D_30KD"/>
    <property type="match status" value="1"/>
</dbReference>
<evidence type="ECO:0000313" key="8">
    <source>
        <dbReference type="EMBL" id="KPV71860.1"/>
    </source>
</evidence>
<dbReference type="GO" id="GO:0006351">
    <property type="term" value="P:DNA-templated transcription"/>
    <property type="evidence" value="ECO:0007669"/>
    <property type="project" value="InterPro"/>
</dbReference>
<sequence length="340" mass="37575">MPALATPPDRNLVRIGKERVESVSATDFPGHHPGESHHWDLDLFRRQLRVQLNWLSPTALEFDLVGVDASVANAIRRIVIAEVPTVAIENVYIWNNTSIVQDEVLAQRLGLIPLAIDPRKVDAKKAADEPPTDLNTVVFSLVARCTRRPDVKKGETDPEKIWNGTQVLSSALEFSSRGGQDKLFGAHEPKPAVDDILIAKMRGGQEIVAELHCNKGIGKDHAKWSPVATASYRLLPTIQLLSDVPRDLHAKFQACFPAGVIDIAGDALVVANARRDTVSREVLRHPEFEDKVKLGRVRDHFIFNVESAGQYAPQELVPEAIHVLLDKIREVRRALSAATA</sequence>
<reference evidence="8 9" key="1">
    <citation type="journal article" date="2015" name="Front. Microbiol.">
        <title>Genome sequence of the plant growth promoting endophytic yeast Rhodotorula graminis WP1.</title>
        <authorList>
            <person name="Firrincieli A."/>
            <person name="Otillar R."/>
            <person name="Salamov A."/>
            <person name="Schmutz J."/>
            <person name="Khan Z."/>
            <person name="Redman R.S."/>
            <person name="Fleck N.D."/>
            <person name="Lindquist E."/>
            <person name="Grigoriev I.V."/>
            <person name="Doty S.L."/>
        </authorList>
    </citation>
    <scope>NUCLEOTIDE SEQUENCE [LARGE SCALE GENOMIC DNA]</scope>
    <source>
        <strain evidence="8 9">WP1</strain>
    </source>
</reference>
<gene>
    <name evidence="8" type="ORF">RHOBADRAFT_66999</name>
</gene>
<evidence type="ECO:0000256" key="6">
    <source>
        <dbReference type="ARBA" id="ARBA00025804"/>
    </source>
</evidence>
<dbReference type="Pfam" id="PF01000">
    <property type="entry name" value="RNA_pol_A_bac"/>
    <property type="match status" value="1"/>
</dbReference>
<dbReference type="PANTHER" id="PTHR11800:SF13">
    <property type="entry name" value="DNA-DIRECTED RNA POLYMERASES I AND III SUBUNIT RPAC1"/>
    <property type="match status" value="1"/>
</dbReference>